<reference evidence="1" key="1">
    <citation type="submission" date="2014-08" db="EMBL/GenBank/DDBJ databases">
        <authorList>
            <person name="Wibberg D."/>
        </authorList>
    </citation>
    <scope>NUCLEOTIDE SEQUENCE</scope>
</reference>
<dbReference type="AlphaFoldDB" id="A0A090I7U1"/>
<evidence type="ECO:0008006" key="2">
    <source>
        <dbReference type="Google" id="ProtNLM"/>
    </source>
</evidence>
<dbReference type="RefSeq" id="WP_048072470.1">
    <property type="nucleotide sequence ID" value="NZ_DAISQW010000009.1"/>
</dbReference>
<protein>
    <recommendedName>
        <fullName evidence="2">RNA-binding protein</fullName>
    </recommendedName>
</protein>
<proteinExistence type="predicted"/>
<accession>A0A090I7U1</accession>
<name>A0A090I7U1_METFO</name>
<evidence type="ECO:0000313" key="1">
    <source>
        <dbReference type="EMBL" id="CEA13232.1"/>
    </source>
</evidence>
<organism evidence="1">
    <name type="scientific">Methanobacterium formicicum</name>
    <dbReference type="NCBI Taxonomy" id="2162"/>
    <lineage>
        <taxon>Archaea</taxon>
        <taxon>Methanobacteriati</taxon>
        <taxon>Methanobacteriota</taxon>
        <taxon>Methanomada group</taxon>
        <taxon>Methanobacteria</taxon>
        <taxon>Methanobacteriales</taxon>
        <taxon>Methanobacteriaceae</taxon>
        <taxon>Methanobacterium</taxon>
    </lineage>
</organism>
<dbReference type="PATRIC" id="fig|2162.9.peg.911"/>
<sequence>MCESTVYDAKGIKLMDDVIHMKIYGDRIEMVDILNQGMTVEGQIVELDLEKHSIFVEVDEKGLVK</sequence>
<dbReference type="Pfam" id="PF10133">
    <property type="entry name" value="CooT"/>
    <property type="match status" value="1"/>
</dbReference>
<dbReference type="InterPro" id="IPR019300">
    <property type="entry name" value="CooT"/>
</dbReference>
<gene>
    <name evidence="1" type="ORF">DSM1535_0879</name>
</gene>
<dbReference type="KEGG" id="mfi:DSM1535_0879"/>
<dbReference type="EMBL" id="LN515531">
    <property type="protein sequence ID" value="CEA13232.1"/>
    <property type="molecule type" value="Genomic_DNA"/>
</dbReference>